<gene>
    <name evidence="5" type="ORF">CLOHYLEM_04354</name>
</gene>
<dbReference type="SUPFAM" id="SSF52518">
    <property type="entry name" value="Thiamin diphosphate-binding fold (THDP-binding)"/>
    <property type="match status" value="1"/>
</dbReference>
<dbReference type="CDD" id="cd07034">
    <property type="entry name" value="TPP_PYR_PFOR_IOR-alpha_like"/>
    <property type="match status" value="1"/>
</dbReference>
<reference evidence="5" key="1">
    <citation type="submission" date="2009-02" db="EMBL/GenBank/DDBJ databases">
        <authorList>
            <person name="Fulton L."/>
            <person name="Clifton S."/>
            <person name="Fulton B."/>
            <person name="Xu J."/>
            <person name="Minx P."/>
            <person name="Pepin K.H."/>
            <person name="Johnson M."/>
            <person name="Bhonagiri V."/>
            <person name="Nash W.E."/>
            <person name="Mardis E.R."/>
            <person name="Wilson R.K."/>
        </authorList>
    </citation>
    <scope>NUCLEOTIDE SEQUENCE [LARGE SCALE GENOMIC DNA]</scope>
    <source>
        <strain evidence="5">DSM 15053</strain>
    </source>
</reference>
<dbReference type="HOGENOM" id="CLU_002569_5_0_9"/>
<dbReference type="Proteomes" id="UP000004893">
    <property type="component" value="Unassembled WGS sequence"/>
</dbReference>
<name>C0BX20_9FIRM</name>
<dbReference type="InterPro" id="IPR009014">
    <property type="entry name" value="Transketo_C/PFOR_II"/>
</dbReference>
<organism evidence="5 6">
    <name type="scientific">[Clostridium] hylemonae DSM 15053</name>
    <dbReference type="NCBI Taxonomy" id="553973"/>
    <lineage>
        <taxon>Bacteria</taxon>
        <taxon>Bacillati</taxon>
        <taxon>Bacillota</taxon>
        <taxon>Clostridia</taxon>
        <taxon>Lachnospirales</taxon>
        <taxon>Lachnospiraceae</taxon>
    </lineage>
</organism>
<comment type="similarity">
    <text evidence="1">Belongs to the pyruvate:ferredoxin/flavodoxin oxidoreductase family.</text>
</comment>
<evidence type="ECO:0000259" key="3">
    <source>
        <dbReference type="Pfam" id="PF01855"/>
    </source>
</evidence>
<evidence type="ECO:0000259" key="4">
    <source>
        <dbReference type="Pfam" id="PF17147"/>
    </source>
</evidence>
<evidence type="ECO:0000313" key="6">
    <source>
        <dbReference type="Proteomes" id="UP000004893"/>
    </source>
</evidence>
<dbReference type="SUPFAM" id="SSF52922">
    <property type="entry name" value="TK C-terminal domain-like"/>
    <property type="match status" value="1"/>
</dbReference>
<dbReference type="InterPro" id="IPR002880">
    <property type="entry name" value="Pyrv_Fd/Flavodoxin_OxRdtase_N"/>
</dbReference>
<dbReference type="PANTHER" id="PTHR32154">
    <property type="entry name" value="PYRUVATE-FLAVODOXIN OXIDOREDUCTASE-RELATED"/>
    <property type="match status" value="1"/>
</dbReference>
<evidence type="ECO:0000256" key="2">
    <source>
        <dbReference type="ARBA" id="ARBA00023002"/>
    </source>
</evidence>
<dbReference type="InterPro" id="IPR050722">
    <property type="entry name" value="Pyruvate:ferred/Flavod_OxRd"/>
</dbReference>
<dbReference type="GO" id="GO:0006979">
    <property type="term" value="P:response to oxidative stress"/>
    <property type="evidence" value="ECO:0007669"/>
    <property type="project" value="TreeGrafter"/>
</dbReference>
<dbReference type="FunFam" id="3.40.50.970:FF:000012">
    <property type="entry name" value="Pyruvate:ferredoxin (Flavodoxin) oxidoreductase"/>
    <property type="match status" value="1"/>
</dbReference>
<dbReference type="EMBL" id="ABYI02000007">
    <property type="protein sequence ID" value="EEG75618.1"/>
    <property type="molecule type" value="Genomic_DNA"/>
</dbReference>
<dbReference type="PANTHER" id="PTHR32154:SF0">
    <property type="entry name" value="PYRUVATE-FLAVODOXIN OXIDOREDUCTASE-RELATED"/>
    <property type="match status" value="1"/>
</dbReference>
<sequence>MQRLDVLNGNMAAAVGAALAKPDVIAAYPITPQTPVVEYLTQFAADGKIDAAMSEVESELSAMSVVTGASLAGSRTFTATASQGLSLMYEPYFRASTLRLPIVMAIVNREMISPQSVWGGQQDSMSVRDAGWLQIYAEDNQEILDLVVQAFKIAEDKRVLLPINICYDGFYLSHMTERVMVPEQEKVDAFLGTYRPEHIILDPERPMAVDPLTNGALLMEYRYKHLKAQQAALEVIDEVDKEFGELFGRSYGGAVEEYRMEDAEYAIITTGSMSGAAKDMVDAKREEGVKAGLIRMRMIRPFPKERIRKALSGVKAFGVVDKNVSFGCDTGIVYQEVKAAMYGGNTVPSVPVIGGLGGEDISLQMMGDVIDAVVCTAKEQKDSETVWLMVEEGQV</sequence>
<proteinExistence type="inferred from homology"/>
<dbReference type="STRING" id="553973.CLOHYLEM_04354"/>
<dbReference type="Gene3D" id="3.40.50.920">
    <property type="match status" value="1"/>
</dbReference>
<dbReference type="InterPro" id="IPR029061">
    <property type="entry name" value="THDP-binding"/>
</dbReference>
<evidence type="ECO:0000256" key="1">
    <source>
        <dbReference type="ARBA" id="ARBA00009032"/>
    </source>
</evidence>
<dbReference type="InterPro" id="IPR033412">
    <property type="entry name" value="PFOR_II"/>
</dbReference>
<keyword evidence="5" id="KW-0670">Pyruvate</keyword>
<dbReference type="FunFam" id="3.40.50.920:FF:000010">
    <property type="entry name" value="Pyruvate ferredoxin oxidoreductase, alpha subunit"/>
    <property type="match status" value="1"/>
</dbReference>
<comment type="caution">
    <text evidence="5">The sequence shown here is derived from an EMBL/GenBank/DDBJ whole genome shotgun (WGS) entry which is preliminary data.</text>
</comment>
<feature type="domain" description="Pyruvate:ferredoxin oxidoreductase core" evidence="4">
    <location>
        <begin position="263"/>
        <end position="364"/>
    </location>
</feature>
<keyword evidence="2" id="KW-0560">Oxidoreductase</keyword>
<dbReference type="GO" id="GO:0019752">
    <property type="term" value="P:carboxylic acid metabolic process"/>
    <property type="evidence" value="ECO:0007669"/>
    <property type="project" value="UniProtKB-ARBA"/>
</dbReference>
<dbReference type="Pfam" id="PF01855">
    <property type="entry name" value="POR_N"/>
    <property type="match status" value="1"/>
</dbReference>
<dbReference type="RefSeq" id="WP_006441688.1">
    <property type="nucleotide sequence ID" value="NZ_CP036524.1"/>
</dbReference>
<dbReference type="GO" id="GO:0016903">
    <property type="term" value="F:oxidoreductase activity, acting on the aldehyde or oxo group of donors"/>
    <property type="evidence" value="ECO:0007669"/>
    <property type="project" value="UniProtKB-ARBA"/>
</dbReference>
<dbReference type="Pfam" id="PF17147">
    <property type="entry name" value="PFOR_II"/>
    <property type="match status" value="1"/>
</dbReference>
<dbReference type="AlphaFoldDB" id="C0BX20"/>
<protein>
    <submittedName>
        <fullName evidence="5">Pyruvate flavodoxin/ferredoxin oxidoreductase, thiamine diP-binding domain protein</fullName>
    </submittedName>
</protein>
<dbReference type="eggNOG" id="COG0674">
    <property type="taxonomic scope" value="Bacteria"/>
</dbReference>
<evidence type="ECO:0000313" key="5">
    <source>
        <dbReference type="EMBL" id="EEG75618.1"/>
    </source>
</evidence>
<keyword evidence="6" id="KW-1185">Reference proteome</keyword>
<accession>C0BX20</accession>
<dbReference type="Gene3D" id="3.40.50.970">
    <property type="match status" value="1"/>
</dbReference>
<feature type="domain" description="Pyruvate flavodoxin/ferredoxin oxidoreductase pyrimidine binding" evidence="3">
    <location>
        <begin position="16"/>
        <end position="240"/>
    </location>
</feature>
<reference evidence="5" key="2">
    <citation type="submission" date="2013-06" db="EMBL/GenBank/DDBJ databases">
        <title>Draft genome sequence of Clostridium hylemonae (DSM 15053).</title>
        <authorList>
            <person name="Sudarsanam P."/>
            <person name="Ley R."/>
            <person name="Guruge J."/>
            <person name="Turnbaugh P.J."/>
            <person name="Mahowald M."/>
            <person name="Liep D."/>
            <person name="Gordon J."/>
        </authorList>
    </citation>
    <scope>NUCLEOTIDE SEQUENCE</scope>
    <source>
        <strain evidence="5">DSM 15053</strain>
    </source>
</reference>
<dbReference type="OrthoDB" id="9794954at2"/>